<dbReference type="EMBL" id="JANJYJ010000004">
    <property type="protein sequence ID" value="KAK3218753.1"/>
    <property type="molecule type" value="Genomic_DNA"/>
</dbReference>
<keyword evidence="2" id="KW-1185">Reference proteome</keyword>
<dbReference type="PANTHER" id="PTHR33116:SF78">
    <property type="entry name" value="OS12G0587133 PROTEIN"/>
    <property type="match status" value="1"/>
</dbReference>
<reference evidence="1" key="1">
    <citation type="journal article" date="2023" name="Plant J.">
        <title>Genome sequences and population genomics provide insights into the demographic history, inbreeding, and mutation load of two 'living fossil' tree species of Dipteronia.</title>
        <authorList>
            <person name="Feng Y."/>
            <person name="Comes H.P."/>
            <person name="Chen J."/>
            <person name="Zhu S."/>
            <person name="Lu R."/>
            <person name="Zhang X."/>
            <person name="Li P."/>
            <person name="Qiu J."/>
            <person name="Olsen K.M."/>
            <person name="Qiu Y."/>
        </authorList>
    </citation>
    <scope>NUCLEOTIDE SEQUENCE</scope>
    <source>
        <strain evidence="1">NBL</strain>
    </source>
</reference>
<evidence type="ECO:0000313" key="1">
    <source>
        <dbReference type="EMBL" id="KAK3218753.1"/>
    </source>
</evidence>
<protein>
    <submittedName>
        <fullName evidence="1">Uncharacterized protein</fullName>
    </submittedName>
</protein>
<accession>A0AAE0E876</accession>
<name>A0AAE0E876_9ROSI</name>
<comment type="caution">
    <text evidence="1">The sequence shown here is derived from an EMBL/GenBank/DDBJ whole genome shotgun (WGS) entry which is preliminary data.</text>
</comment>
<dbReference type="PANTHER" id="PTHR33116">
    <property type="entry name" value="REVERSE TRANSCRIPTASE ZINC-BINDING DOMAIN-CONTAINING PROTEIN-RELATED-RELATED"/>
    <property type="match status" value="1"/>
</dbReference>
<dbReference type="Proteomes" id="UP001281410">
    <property type="component" value="Unassembled WGS sequence"/>
</dbReference>
<gene>
    <name evidence="1" type="ORF">Dsin_012723</name>
</gene>
<evidence type="ECO:0000313" key="2">
    <source>
        <dbReference type="Proteomes" id="UP001281410"/>
    </source>
</evidence>
<dbReference type="AlphaFoldDB" id="A0AAE0E876"/>
<organism evidence="1 2">
    <name type="scientific">Dipteronia sinensis</name>
    <dbReference type="NCBI Taxonomy" id="43782"/>
    <lineage>
        <taxon>Eukaryota</taxon>
        <taxon>Viridiplantae</taxon>
        <taxon>Streptophyta</taxon>
        <taxon>Embryophyta</taxon>
        <taxon>Tracheophyta</taxon>
        <taxon>Spermatophyta</taxon>
        <taxon>Magnoliopsida</taxon>
        <taxon>eudicotyledons</taxon>
        <taxon>Gunneridae</taxon>
        <taxon>Pentapetalae</taxon>
        <taxon>rosids</taxon>
        <taxon>malvids</taxon>
        <taxon>Sapindales</taxon>
        <taxon>Sapindaceae</taxon>
        <taxon>Hippocastanoideae</taxon>
        <taxon>Acereae</taxon>
        <taxon>Dipteronia</taxon>
    </lineage>
</organism>
<sequence length="375" mass="42090">MVDISLIISGFWSSLDLHLVGMNDRGGLILTIWAFVCDSFPDAQIVYCHDQQLTFSLSIGSWVHRYTFVFTITSAMEVALAVSSGYDFEVSSHKPFRFQSIWLEHPNFIAIVCGIWSSAFKEEVLWGNLAMKIDICKAFGTLGWSFLCKLLQVFGFSSVFMDWIDGILPSSRLSVLLNGVLESYFFCSKEVHLGDPFSPLLFVSLLRGKPRKAVLQLIAEKILSKFAKWKGKYLSLADRATLIRSVITEVSQAVAEASGKEGGYVLDDCFRVGFPDLCFRIDRIAISPVVDSLVWTDSRDGRVSCKAAFSQFFRDIPQVFHIFREENRVADAISKHALELQADSWWFSASPFCSSLVGNDYKNPAKHNTKKSCGV</sequence>
<proteinExistence type="predicted"/>